<evidence type="ECO:0008006" key="4">
    <source>
        <dbReference type="Google" id="ProtNLM"/>
    </source>
</evidence>
<evidence type="ECO:0000313" key="2">
    <source>
        <dbReference type="EMBL" id="MFM1729144.1"/>
    </source>
</evidence>
<keyword evidence="1" id="KW-0812">Transmembrane</keyword>
<evidence type="ECO:0000256" key="1">
    <source>
        <dbReference type="SAM" id="Phobius"/>
    </source>
</evidence>
<name>A0ABW9FU69_9NOCA</name>
<protein>
    <recommendedName>
        <fullName evidence="4">DUF1700 domain-containing protein</fullName>
    </recommendedName>
</protein>
<evidence type="ECO:0000313" key="3">
    <source>
        <dbReference type="Proteomes" id="UP001629744"/>
    </source>
</evidence>
<keyword evidence="1" id="KW-0472">Membrane</keyword>
<comment type="caution">
    <text evidence="2">The sequence shown here is derived from an EMBL/GenBank/DDBJ whole genome shotgun (WGS) entry which is preliminary data.</text>
</comment>
<dbReference type="Proteomes" id="UP001629744">
    <property type="component" value="Unassembled WGS sequence"/>
</dbReference>
<sequence>MIEVSIERTEPAGPEDGPKILRDAKRIWRRAGVRRVDRRALLTELSDELTAADADGLPASSVVGNNREETLRAWADERELSGRSLRLPLVVPVVLGGIAVGFTLLAVILYTGFKTPTPEELSGIGKTSVLQIEPAYLIFGIYAVTGVLAYVLAVAGGFAALRLVRDPQAADTARWLAATLPAGAAVATAAGVGVARILGFTTEPRTFVAVIVAVSVSLVATVAIARYLATRPRAASEFSTAAA</sequence>
<keyword evidence="1" id="KW-1133">Transmembrane helix</keyword>
<dbReference type="EMBL" id="JBDLNU010000003">
    <property type="protein sequence ID" value="MFM1729144.1"/>
    <property type="molecule type" value="Genomic_DNA"/>
</dbReference>
<feature type="transmembrane region" description="Helical" evidence="1">
    <location>
        <begin position="87"/>
        <end position="113"/>
    </location>
</feature>
<reference evidence="2 3" key="1">
    <citation type="submission" date="2023-11" db="EMBL/GenBank/DDBJ databases">
        <authorList>
            <person name="Val-Calvo J."/>
            <person name="Scortti M."/>
            <person name="Vazquez-Boland J."/>
        </authorList>
    </citation>
    <scope>NUCLEOTIDE SEQUENCE [LARGE SCALE GENOMIC DNA]</scope>
    <source>
        <strain evidence="2 3">DSM 46662</strain>
    </source>
</reference>
<feature type="transmembrane region" description="Helical" evidence="1">
    <location>
        <begin position="173"/>
        <end position="195"/>
    </location>
</feature>
<dbReference type="RefSeq" id="WP_348606171.1">
    <property type="nucleotide sequence ID" value="NZ_CP157276.1"/>
</dbReference>
<organism evidence="2 3">
    <name type="scientific">Prescottella soli</name>
    <dbReference type="NCBI Taxonomy" id="1543852"/>
    <lineage>
        <taxon>Bacteria</taxon>
        <taxon>Bacillati</taxon>
        <taxon>Actinomycetota</taxon>
        <taxon>Actinomycetes</taxon>
        <taxon>Mycobacteriales</taxon>
        <taxon>Nocardiaceae</taxon>
        <taxon>Prescottella</taxon>
    </lineage>
</organism>
<feature type="transmembrane region" description="Helical" evidence="1">
    <location>
        <begin position="207"/>
        <end position="229"/>
    </location>
</feature>
<accession>A0ABW9FU69</accession>
<gene>
    <name evidence="2" type="ORF">ABEU19_002644</name>
</gene>
<proteinExistence type="predicted"/>
<feature type="transmembrane region" description="Helical" evidence="1">
    <location>
        <begin position="136"/>
        <end position="161"/>
    </location>
</feature>
<keyword evidence="3" id="KW-1185">Reference proteome</keyword>